<dbReference type="InterPro" id="IPR018389">
    <property type="entry name" value="DctP_fam"/>
</dbReference>
<name>A0A317FDE0_9PROT</name>
<comment type="caution">
    <text evidence="3">The sequence shown here is derived from an EMBL/GenBank/DDBJ whole genome shotgun (WGS) entry which is preliminary data.</text>
</comment>
<dbReference type="EMBL" id="QGNA01000003">
    <property type="protein sequence ID" value="PWS36533.1"/>
    <property type="molecule type" value="Genomic_DNA"/>
</dbReference>
<dbReference type="InterPro" id="IPR038404">
    <property type="entry name" value="TRAP_DctP_sf"/>
</dbReference>
<evidence type="ECO:0000313" key="4">
    <source>
        <dbReference type="Proteomes" id="UP000245765"/>
    </source>
</evidence>
<dbReference type="SUPFAM" id="SSF53850">
    <property type="entry name" value="Periplasmic binding protein-like II"/>
    <property type="match status" value="1"/>
</dbReference>
<organism evidence="3 4">
    <name type="scientific">Falsiroseomonas bella</name>
    <dbReference type="NCBI Taxonomy" id="2184016"/>
    <lineage>
        <taxon>Bacteria</taxon>
        <taxon>Pseudomonadati</taxon>
        <taxon>Pseudomonadota</taxon>
        <taxon>Alphaproteobacteria</taxon>
        <taxon>Acetobacterales</taxon>
        <taxon>Roseomonadaceae</taxon>
        <taxon>Falsiroseomonas</taxon>
    </lineage>
</organism>
<evidence type="ECO:0000256" key="2">
    <source>
        <dbReference type="SAM" id="MobiDB-lite"/>
    </source>
</evidence>
<proteinExistence type="predicted"/>
<feature type="region of interest" description="Disordered" evidence="2">
    <location>
        <begin position="1"/>
        <end position="35"/>
    </location>
</feature>
<protein>
    <recommendedName>
        <fullName evidence="5">TRAP transporter substrate-binding protein</fullName>
    </recommendedName>
</protein>
<dbReference type="AlphaFoldDB" id="A0A317FDE0"/>
<keyword evidence="4" id="KW-1185">Reference proteome</keyword>
<dbReference type="NCBIfam" id="NF037995">
    <property type="entry name" value="TRAP_S1"/>
    <property type="match status" value="1"/>
</dbReference>
<dbReference type="PANTHER" id="PTHR33376:SF4">
    <property type="entry name" value="SIALIC ACID-BINDING PERIPLASMIC PROTEIN SIAP"/>
    <property type="match status" value="1"/>
</dbReference>
<dbReference type="PANTHER" id="PTHR33376">
    <property type="match status" value="1"/>
</dbReference>
<dbReference type="GO" id="GO:0055085">
    <property type="term" value="P:transmembrane transport"/>
    <property type="evidence" value="ECO:0007669"/>
    <property type="project" value="InterPro"/>
</dbReference>
<accession>A0A317FDE0</accession>
<reference evidence="4" key="1">
    <citation type="submission" date="2018-05" db="EMBL/GenBank/DDBJ databases">
        <authorList>
            <person name="Du Z."/>
            <person name="Wang X."/>
        </authorList>
    </citation>
    <scope>NUCLEOTIDE SEQUENCE [LARGE SCALE GENOMIC DNA]</scope>
    <source>
        <strain evidence="4">CQN31</strain>
    </source>
</reference>
<feature type="compositionally biased region" description="Basic and acidic residues" evidence="2">
    <location>
        <begin position="1"/>
        <end position="12"/>
    </location>
</feature>
<evidence type="ECO:0008006" key="5">
    <source>
        <dbReference type="Google" id="ProtNLM"/>
    </source>
</evidence>
<dbReference type="CDD" id="cd13602">
    <property type="entry name" value="PBP2_TRAP_BpDctp6_7"/>
    <property type="match status" value="1"/>
</dbReference>
<evidence type="ECO:0000256" key="1">
    <source>
        <dbReference type="ARBA" id="ARBA00022729"/>
    </source>
</evidence>
<dbReference type="Proteomes" id="UP000245765">
    <property type="component" value="Unassembled WGS sequence"/>
</dbReference>
<evidence type="ECO:0000313" key="3">
    <source>
        <dbReference type="EMBL" id="PWS36533.1"/>
    </source>
</evidence>
<dbReference type="Pfam" id="PF03480">
    <property type="entry name" value="DctP"/>
    <property type="match status" value="1"/>
</dbReference>
<keyword evidence="1" id="KW-0732">Signal</keyword>
<sequence length="414" mass="44971">MGRCDPRRRDQGRVGSQARLPCRPALRHSPEPWESESTASALLMLAMPRDGRERDRSMTRIGTMCRALLGAALGMAMLAGPAQAQGQVNIQAVTQPSPGIPQWTRVDIPMLREGLPQRSNGRIRVTLASWPERNLNGPEIVRLVRSGQVDIGAVPLNTVAGDVPLLDMPDLAGLNPDIGQARRVAEALTPELNRGLERIGVRIIATAPYPAQVLFCRDKVNSLADLRGKRIRTGGGSINDFVTAVGGQAVGIGFPEVYGALERGVVDCAITGTGSGNGARWYEVTTHMYALPVAWSTFGYFVNLNWWNRLDAPTRDLITTTFAELQDAQWKLGEEATEDGIACNIGQRQGCSIGRLVENRPMTVTRATPEDLQTLRGILTNNVLPAFVRRCGAACGETYNRVVAPISGVRYEAR</sequence>
<dbReference type="Gene3D" id="3.40.190.170">
    <property type="entry name" value="Bacterial extracellular solute-binding protein, family 7"/>
    <property type="match status" value="1"/>
</dbReference>
<gene>
    <name evidence="3" type="ORF">DFH01_15410</name>
</gene>